<organism evidence="3 4">
    <name type="scientific">Pandoraea iniqua</name>
    <dbReference type="NCBI Taxonomy" id="2508288"/>
    <lineage>
        <taxon>Bacteria</taxon>
        <taxon>Pseudomonadati</taxon>
        <taxon>Pseudomonadota</taxon>
        <taxon>Betaproteobacteria</taxon>
        <taxon>Burkholderiales</taxon>
        <taxon>Burkholderiaceae</taxon>
        <taxon>Pandoraea</taxon>
    </lineage>
</organism>
<dbReference type="InterPro" id="IPR006315">
    <property type="entry name" value="OM_autotransptr_brl_dom"/>
</dbReference>
<reference evidence="3 4" key="1">
    <citation type="submission" date="2019-08" db="EMBL/GenBank/DDBJ databases">
        <authorList>
            <person name="Peeters C."/>
        </authorList>
    </citation>
    <scope>NUCLEOTIDE SEQUENCE [LARGE SCALE GENOMIC DNA]</scope>
    <source>
        <strain evidence="3 4">LMG 31115</strain>
    </source>
</reference>
<dbReference type="Proteomes" id="UP000333828">
    <property type="component" value="Unassembled WGS sequence"/>
</dbReference>
<evidence type="ECO:0000259" key="2">
    <source>
        <dbReference type="PROSITE" id="PS51208"/>
    </source>
</evidence>
<evidence type="ECO:0000313" key="3">
    <source>
        <dbReference type="EMBL" id="VVE46460.1"/>
    </source>
</evidence>
<keyword evidence="4" id="KW-1185">Reference proteome</keyword>
<dbReference type="SMART" id="SM00869">
    <property type="entry name" value="Autotransporter"/>
    <property type="match status" value="1"/>
</dbReference>
<dbReference type="RefSeq" id="WP_150685895.1">
    <property type="nucleotide sequence ID" value="NZ_CABPSI010000005.1"/>
</dbReference>
<name>A0A5E4YDB7_9BURK</name>
<dbReference type="PROSITE" id="PS51208">
    <property type="entry name" value="AUTOTRANSPORTER"/>
    <property type="match status" value="1"/>
</dbReference>
<dbReference type="Pfam" id="PF03797">
    <property type="entry name" value="Autotransporter"/>
    <property type="match status" value="1"/>
</dbReference>
<dbReference type="InterPro" id="IPR005546">
    <property type="entry name" value="Autotransporte_beta"/>
</dbReference>
<proteinExistence type="predicted"/>
<keyword evidence="1" id="KW-0732">Signal</keyword>
<dbReference type="InterPro" id="IPR036709">
    <property type="entry name" value="Autotransporte_beta_dom_sf"/>
</dbReference>
<gene>
    <name evidence="3" type="primary">ompB_3</name>
    <name evidence="3" type="ORF">PIN31115_04414</name>
</gene>
<evidence type="ECO:0000313" key="4">
    <source>
        <dbReference type="Proteomes" id="UP000333828"/>
    </source>
</evidence>
<dbReference type="EMBL" id="CABPSI010000005">
    <property type="protein sequence ID" value="VVE46460.1"/>
    <property type="molecule type" value="Genomic_DNA"/>
</dbReference>
<evidence type="ECO:0000256" key="1">
    <source>
        <dbReference type="SAM" id="SignalP"/>
    </source>
</evidence>
<feature type="signal peptide" evidence="1">
    <location>
        <begin position="1"/>
        <end position="33"/>
    </location>
</feature>
<feature type="domain" description="Autotransporter" evidence="2">
    <location>
        <begin position="540"/>
        <end position="823"/>
    </location>
</feature>
<dbReference type="GO" id="GO:0019867">
    <property type="term" value="C:outer membrane"/>
    <property type="evidence" value="ECO:0007669"/>
    <property type="project" value="InterPro"/>
</dbReference>
<dbReference type="SUPFAM" id="SSF103515">
    <property type="entry name" value="Autotransporter"/>
    <property type="match status" value="1"/>
</dbReference>
<dbReference type="Gene3D" id="2.40.128.130">
    <property type="entry name" value="Autotransporter beta-domain"/>
    <property type="match status" value="1"/>
</dbReference>
<accession>A0A5E4YDB7</accession>
<sequence>MIRSKSPKPSTLSAALTAAFATFTAMTPFDSMADTEISGTQGSESWASGNLTVSKTGRIASWDGVLVIGTSVGTLTNRGTIVSAAVGVSGNTAPSSAMVALINEPGATITGGTEGVSNFGAIDTVLNSGFIYGGHTAFYTQGPISTLTNTAGAVIGSVESAVGIHIDRYGGAIDTLTNDGLVKGRGSAIRVGGAIAQLNNSGTVSSAGSAIFLEYGGNISTLTNSGTITGGSFAIKAANNASLSTLTNSGTIVGDISLIHPVSIAGAQGDAFGTLTGVKDLPATLSVSSPGEGVEFTSGNLRLNDNIVLSNGTVKNSGATLLLTTPIGIVGTYSQAAGATLQIGVSDTAVTHGNIQSDVGYGRLIVSGSAVIDANAAVTLRKMNVYPFAVGQRFVVVDAASQGTQYNEGALRYAIKDSPATVVGTAVPADDRKLLVLSITNMNAPTSPLANPPVTPSVNPPAAITGVTNYTGVSDPGLLNVFNATKALSGASINRAGAQMSPQVSASRAAAASTMDALNVVSTHIDQSRLNALTAPPACDSEPLRSVWGQALGGQSRQADAGLIDGYRANFGGVLLGFDCAINRRWRAGGVLTYTNTDITNTGYTNGSQTRVDALGLIGFGSYTADRWYANLSTGMAQQRYNTTRIIDFPGVSGTAYGAFGGTQLVARAEFGYPLAAGSLTVTPIVALTYGYLKQNAYTETAGNGAALSVGTTNTRSVTTDLAIKLSQPFASRYGAWIPELQVGWRHQYDNSQGLTFSQFSADPTGETAFSTAGSRPITDTALVTAGLTLVRSERTSLTLRYDLQAASGYVSQAGSLRLRQFF</sequence>
<dbReference type="NCBIfam" id="TIGR01414">
    <property type="entry name" value="autotrans_barl"/>
    <property type="match status" value="1"/>
</dbReference>
<feature type="chain" id="PRO_5023074182" evidence="1">
    <location>
        <begin position="34"/>
        <end position="823"/>
    </location>
</feature>
<protein>
    <submittedName>
        <fullName evidence="3">Outer membrane protein B</fullName>
    </submittedName>
</protein>
<dbReference type="AlphaFoldDB" id="A0A5E4YDB7"/>